<name>A0A7S1CW18_CYCTE</name>
<accession>A0A7S1CW18</accession>
<sequence>MALAGMPPREELFSANVCGGTNGGRDPHGPEIVSAKPYHDRASGDVLVALSHGTISRYHVASGKRIWQHHDEMRFPTWGSYDGSDTAVVVPLSVGRRMTDSTIRPVLITGETGMTLVSAQGGSILAYTKYPQLVTRSRPVLVDVSGDGTDDVLVRSQDAVWGYHVVVTHGGGASTLFRICVGLLLMGMILALLKNRYNHNTTTTPQNNNNKNYHQYDKRSTDPY</sequence>
<gene>
    <name evidence="3" type="ORF">CTEN0397_LOCUS248</name>
</gene>
<dbReference type="EMBL" id="HBFW01000401">
    <property type="protein sequence ID" value="CAD8929231.1"/>
    <property type="molecule type" value="Transcribed_RNA"/>
</dbReference>
<keyword evidence="2" id="KW-0472">Membrane</keyword>
<keyword evidence="2" id="KW-1133">Transmembrane helix</keyword>
<evidence type="ECO:0000256" key="2">
    <source>
        <dbReference type="SAM" id="Phobius"/>
    </source>
</evidence>
<dbReference type="AlphaFoldDB" id="A0A7S1CW18"/>
<feature type="region of interest" description="Disordered" evidence="1">
    <location>
        <begin position="201"/>
        <end position="224"/>
    </location>
</feature>
<feature type="transmembrane region" description="Helical" evidence="2">
    <location>
        <begin position="175"/>
        <end position="193"/>
    </location>
</feature>
<organism evidence="3">
    <name type="scientific">Cyclophora tenuis</name>
    <name type="common">Marine diatom</name>
    <dbReference type="NCBI Taxonomy" id="216820"/>
    <lineage>
        <taxon>Eukaryota</taxon>
        <taxon>Sar</taxon>
        <taxon>Stramenopiles</taxon>
        <taxon>Ochrophyta</taxon>
        <taxon>Bacillariophyta</taxon>
        <taxon>Fragilariophyceae</taxon>
        <taxon>Fragilariophycidae</taxon>
        <taxon>Cyclophorales</taxon>
        <taxon>Cyclophoraceae</taxon>
        <taxon>Cyclophora</taxon>
    </lineage>
</organism>
<evidence type="ECO:0000256" key="1">
    <source>
        <dbReference type="SAM" id="MobiDB-lite"/>
    </source>
</evidence>
<dbReference type="PANTHER" id="PTHR34284:SF1">
    <property type="entry name" value="FG-GAP REPEAT-CONTAINING PROTEIN"/>
    <property type="match status" value="1"/>
</dbReference>
<keyword evidence="2" id="KW-0812">Transmembrane</keyword>
<reference evidence="3" key="1">
    <citation type="submission" date="2021-01" db="EMBL/GenBank/DDBJ databases">
        <authorList>
            <person name="Corre E."/>
            <person name="Pelletier E."/>
            <person name="Niang G."/>
            <person name="Scheremetjew M."/>
            <person name="Finn R."/>
            <person name="Kale V."/>
            <person name="Holt S."/>
            <person name="Cochrane G."/>
            <person name="Meng A."/>
            <person name="Brown T."/>
            <person name="Cohen L."/>
        </authorList>
    </citation>
    <scope>NUCLEOTIDE SEQUENCE</scope>
    <source>
        <strain evidence="3">ECT3854</strain>
    </source>
</reference>
<dbReference type="PANTHER" id="PTHR34284">
    <property type="entry name" value="FG-GAP REPEAT-CONTAINING PROTEIN"/>
    <property type="match status" value="1"/>
</dbReference>
<feature type="compositionally biased region" description="Low complexity" evidence="1">
    <location>
        <begin position="201"/>
        <end position="212"/>
    </location>
</feature>
<protein>
    <submittedName>
        <fullName evidence="3">Uncharacterized protein</fullName>
    </submittedName>
</protein>
<feature type="compositionally biased region" description="Basic and acidic residues" evidence="1">
    <location>
        <begin position="214"/>
        <end position="224"/>
    </location>
</feature>
<proteinExistence type="predicted"/>
<evidence type="ECO:0000313" key="3">
    <source>
        <dbReference type="EMBL" id="CAD8929231.1"/>
    </source>
</evidence>